<dbReference type="RefSeq" id="WP_091097312.1">
    <property type="nucleotide sequence ID" value="NZ_FNXE01000012.1"/>
</dbReference>
<feature type="transmembrane region" description="Helical" evidence="9">
    <location>
        <begin position="438"/>
        <end position="458"/>
    </location>
</feature>
<evidence type="ECO:0000256" key="7">
    <source>
        <dbReference type="ARBA" id="ARBA00022989"/>
    </source>
</evidence>
<evidence type="ECO:0000256" key="4">
    <source>
        <dbReference type="ARBA" id="ARBA00022475"/>
    </source>
</evidence>
<feature type="transmembrane region" description="Helical" evidence="9">
    <location>
        <begin position="909"/>
        <end position="933"/>
    </location>
</feature>
<dbReference type="EMBL" id="FNXE01000012">
    <property type="protein sequence ID" value="SEH74087.1"/>
    <property type="molecule type" value="Genomic_DNA"/>
</dbReference>
<dbReference type="Gene3D" id="3.30.2090.10">
    <property type="entry name" value="Multidrug efflux transporter AcrB TolC docking domain, DN and DC subdomains"/>
    <property type="match status" value="2"/>
</dbReference>
<evidence type="ECO:0000256" key="2">
    <source>
        <dbReference type="ARBA" id="ARBA00010942"/>
    </source>
</evidence>
<comment type="similarity">
    <text evidence="2">Belongs to the resistance-nodulation-cell division (RND) (TC 2.A.6) family.</text>
</comment>
<feature type="transmembrane region" description="Helical" evidence="9">
    <location>
        <begin position="985"/>
        <end position="1004"/>
    </location>
</feature>
<feature type="domain" description="SSD" evidence="10">
    <location>
        <begin position="375"/>
        <end position="495"/>
    </location>
</feature>
<proteinExistence type="inferred from homology"/>
<evidence type="ECO:0000256" key="3">
    <source>
        <dbReference type="ARBA" id="ARBA00022448"/>
    </source>
</evidence>
<reference evidence="12" key="1">
    <citation type="submission" date="2016-10" db="EMBL/GenBank/DDBJ databases">
        <authorList>
            <person name="Varghese N."/>
            <person name="Submissions S."/>
        </authorList>
    </citation>
    <scope>NUCLEOTIDE SEQUENCE [LARGE SCALE GENOMIC DNA]</scope>
    <source>
        <strain evidence="12">CGMCC 1.10825</strain>
    </source>
</reference>
<dbReference type="AlphaFoldDB" id="A0A1H6KK70"/>
<keyword evidence="7 9" id="KW-1133">Transmembrane helix</keyword>
<evidence type="ECO:0000256" key="8">
    <source>
        <dbReference type="ARBA" id="ARBA00023136"/>
    </source>
</evidence>
<name>A0A1H6KK70_9FLAO</name>
<evidence type="ECO:0000256" key="9">
    <source>
        <dbReference type="SAM" id="Phobius"/>
    </source>
</evidence>
<dbReference type="InterPro" id="IPR001036">
    <property type="entry name" value="Acrflvin-R"/>
</dbReference>
<dbReference type="GO" id="GO:0042910">
    <property type="term" value="F:xenobiotic transmembrane transporter activity"/>
    <property type="evidence" value="ECO:0007669"/>
    <property type="project" value="TreeGrafter"/>
</dbReference>
<feature type="transmembrane region" description="Helical" evidence="9">
    <location>
        <begin position="366"/>
        <end position="386"/>
    </location>
</feature>
<dbReference type="InterPro" id="IPR004764">
    <property type="entry name" value="MdtF-like"/>
</dbReference>
<dbReference type="GO" id="GO:0015562">
    <property type="term" value="F:efflux transmembrane transporter activity"/>
    <property type="evidence" value="ECO:0007669"/>
    <property type="project" value="InterPro"/>
</dbReference>
<feature type="transmembrane region" description="Helical" evidence="9">
    <location>
        <begin position="886"/>
        <end position="902"/>
    </location>
</feature>
<evidence type="ECO:0000256" key="1">
    <source>
        <dbReference type="ARBA" id="ARBA00004429"/>
    </source>
</evidence>
<dbReference type="Gene3D" id="3.30.70.1440">
    <property type="entry name" value="Multidrug efflux transporter AcrB pore domain"/>
    <property type="match status" value="1"/>
</dbReference>
<keyword evidence="4" id="KW-1003">Cell membrane</keyword>
<dbReference type="STRING" id="1159016.SAMN02927937_01168"/>
<feature type="transmembrane region" description="Helical" evidence="9">
    <location>
        <begin position="342"/>
        <end position="359"/>
    </location>
</feature>
<dbReference type="Gene3D" id="3.30.70.1430">
    <property type="entry name" value="Multidrug efflux transporter AcrB pore domain"/>
    <property type="match status" value="2"/>
</dbReference>
<dbReference type="Gene3D" id="1.20.1640.10">
    <property type="entry name" value="Multidrug efflux transporter AcrB transmembrane domain"/>
    <property type="match status" value="2"/>
</dbReference>
<organism evidence="11 12">
    <name type="scientific">Paenimyroides marinum</name>
    <dbReference type="NCBI Taxonomy" id="1159016"/>
    <lineage>
        <taxon>Bacteria</taxon>
        <taxon>Pseudomonadati</taxon>
        <taxon>Bacteroidota</taxon>
        <taxon>Flavobacteriia</taxon>
        <taxon>Flavobacteriales</taxon>
        <taxon>Flavobacteriaceae</taxon>
        <taxon>Paenimyroides</taxon>
    </lineage>
</organism>
<dbReference type="SUPFAM" id="SSF82714">
    <property type="entry name" value="Multidrug efflux transporter AcrB TolC docking domain, DN and DC subdomains"/>
    <property type="match status" value="2"/>
</dbReference>
<dbReference type="Proteomes" id="UP000199634">
    <property type="component" value="Unassembled WGS sequence"/>
</dbReference>
<dbReference type="PROSITE" id="PS50156">
    <property type="entry name" value="SSD"/>
    <property type="match status" value="1"/>
</dbReference>
<keyword evidence="8 9" id="KW-0472">Membrane</keyword>
<dbReference type="PRINTS" id="PR00702">
    <property type="entry name" value="ACRIFLAVINRP"/>
</dbReference>
<dbReference type="FunFam" id="1.20.1640.10:FF:000001">
    <property type="entry name" value="Efflux pump membrane transporter"/>
    <property type="match status" value="1"/>
</dbReference>
<keyword evidence="12" id="KW-1185">Reference proteome</keyword>
<keyword evidence="6 9" id="KW-0812">Transmembrane</keyword>
<keyword evidence="5" id="KW-0997">Cell inner membrane</keyword>
<dbReference type="SUPFAM" id="SSF82866">
    <property type="entry name" value="Multidrug efflux transporter AcrB transmembrane domain"/>
    <property type="match status" value="2"/>
</dbReference>
<dbReference type="SUPFAM" id="SSF82693">
    <property type="entry name" value="Multidrug efflux transporter AcrB pore domain, PN1, PN2, PC1 and PC2 subdomains"/>
    <property type="match status" value="3"/>
</dbReference>
<dbReference type="OrthoDB" id="9758940at2"/>
<dbReference type="Pfam" id="PF00873">
    <property type="entry name" value="ACR_tran"/>
    <property type="match status" value="1"/>
</dbReference>
<comment type="subcellular location">
    <subcellularLocation>
        <location evidence="1">Cell inner membrane</location>
        <topology evidence="1">Multi-pass membrane protein</topology>
    </subcellularLocation>
</comment>
<evidence type="ECO:0000313" key="11">
    <source>
        <dbReference type="EMBL" id="SEH74087.1"/>
    </source>
</evidence>
<gene>
    <name evidence="11" type="ORF">SAMN02927937_01168</name>
</gene>
<feature type="transmembrane region" description="Helical" evidence="9">
    <location>
        <begin position="939"/>
        <end position="964"/>
    </location>
</feature>
<keyword evidence="3" id="KW-0813">Transport</keyword>
<evidence type="ECO:0000259" key="10">
    <source>
        <dbReference type="PROSITE" id="PS50156"/>
    </source>
</evidence>
<dbReference type="FunFam" id="3.30.70.1430:FF:000001">
    <property type="entry name" value="Efflux pump membrane transporter"/>
    <property type="match status" value="1"/>
</dbReference>
<dbReference type="Gene3D" id="3.30.70.1320">
    <property type="entry name" value="Multidrug efflux transporter AcrB pore domain like"/>
    <property type="match status" value="1"/>
</dbReference>
<dbReference type="InterPro" id="IPR027463">
    <property type="entry name" value="AcrB_DN_DC_subdom"/>
</dbReference>
<accession>A0A1H6KK70</accession>
<dbReference type="NCBIfam" id="TIGR00915">
    <property type="entry name" value="2A0602"/>
    <property type="match status" value="1"/>
</dbReference>
<evidence type="ECO:0000313" key="12">
    <source>
        <dbReference type="Proteomes" id="UP000199634"/>
    </source>
</evidence>
<feature type="transmembrane region" description="Helical" evidence="9">
    <location>
        <begin position="392"/>
        <end position="417"/>
    </location>
</feature>
<sequence>MLKSIITRPILSAVISIILVLLGIIGSQMLPITRFPEIAPPSVSVSLSYPGASAETVAESVLLPIEEAINGVDGMTYISSKASNSGSGNITINFEAGTNPDQAAVNVQNRVSKATGQIPSEVNEAGITVTPRQSGNIMTINIFSDHPEQIYDETFLQAFSQINLNRELLRVPGVAAVSRVGARDYSMRTWLNPEKLALYNVTPQEVIAAIKDQSFEIAPGKFGETSDEVFETTLRHSGRFNLPEEYENLVIKTNEDGSFLFLRDVARVEFGASNVGSDNSVNGYPGLTLNITQTSGSNARDIDVGIREVLEKISQTFPNGIKYDITYSVKDQIDESISQVKHTIFEAFILVFVIVFIFLQDFRSTLIPAIAIPVSLLGTLFFIYLLGFSINILTMFALVLAIGIVVDDAIVVVEAIHEKMHDTGLTAKQATLETMGEIKSAILSITMVMAAVFLPVGFMQGPAGIFYQQFAYTLAIAILLSAVNALTFTPALCALFLRRGHSIQKDIKFKGDQRPKFIKSFDKSKKKFFKKFNVYFDRFTHLYIHFLQKLLKKPVVTLLAMVAVILTGAVLMMRTPTSFIPTEDDSFLTYSITMPAGASLARTKTVLAQADSILKNRPEIGGMTNISGYNTIDAATSPSFAVGYINLKPYKERGKIKNINEIINLYQSELNKLNEGKFSVFPRPTVQGFGDFSGVEFVLQDRLSAGFDKFDETAQNLIKELNKREEISNAFTSFNANFPQYALDIDYIKAKALGVNIKDLMNTIRAYYGRVQAGDFSRFGRQYRVYMQADVDFRNAPETFNSIFVKNKKGEMLPANTLVKLRKVYGPETVNRYNLFNSISIKATPADGYSTGDAIKAVEEVSKKLPGNYSYEFTGMTLEEKSSGSQALYIFGISILFVYFLLAAQYESFLLPLAILISVPTGFLGVYGFINLVGLENNIYVQVGLIMLIGLLAKNAILIVEFALQQRKKGMQIIQAAAEGAKMRLRPILMTSFAFIAGLIPLMFTVGPSAIGNKSISISAAGGMLIGVICGILFIPVLFYFFQTFDEHLKSKVTYEEE</sequence>
<dbReference type="GO" id="GO:0009636">
    <property type="term" value="P:response to toxic substance"/>
    <property type="evidence" value="ECO:0007669"/>
    <property type="project" value="UniProtKB-ARBA"/>
</dbReference>
<feature type="transmembrane region" description="Helical" evidence="9">
    <location>
        <begin position="555"/>
        <end position="573"/>
    </location>
</feature>
<evidence type="ECO:0000256" key="5">
    <source>
        <dbReference type="ARBA" id="ARBA00022519"/>
    </source>
</evidence>
<feature type="transmembrane region" description="Helical" evidence="9">
    <location>
        <begin position="470"/>
        <end position="497"/>
    </location>
</feature>
<protein>
    <submittedName>
        <fullName evidence="11">Hydrophobic/amphiphilic exporter-1, HAE1 family</fullName>
    </submittedName>
</protein>
<dbReference type="GO" id="GO:0005886">
    <property type="term" value="C:plasma membrane"/>
    <property type="evidence" value="ECO:0007669"/>
    <property type="project" value="UniProtKB-SubCell"/>
</dbReference>
<dbReference type="PANTHER" id="PTHR32063:SF9">
    <property type="entry name" value="SIMILAR TO MULTIDRUG RESISTANCE PROTEIN MEXB"/>
    <property type="match status" value="1"/>
</dbReference>
<feature type="transmembrane region" description="Helical" evidence="9">
    <location>
        <begin position="1016"/>
        <end position="1042"/>
    </location>
</feature>
<dbReference type="InterPro" id="IPR000731">
    <property type="entry name" value="SSD"/>
</dbReference>
<dbReference type="PANTHER" id="PTHR32063">
    <property type="match status" value="1"/>
</dbReference>
<evidence type="ECO:0000256" key="6">
    <source>
        <dbReference type="ARBA" id="ARBA00022692"/>
    </source>
</evidence>